<dbReference type="SMART" id="SM01217">
    <property type="entry name" value="Fn3_like"/>
    <property type="match status" value="1"/>
</dbReference>
<dbReference type="InterPro" id="IPR013783">
    <property type="entry name" value="Ig-like_fold"/>
</dbReference>
<dbReference type="Proteomes" id="UP000823638">
    <property type="component" value="Unassembled WGS sequence"/>
</dbReference>
<dbReference type="InterPro" id="IPR002772">
    <property type="entry name" value="Glyco_hydro_3_C"/>
</dbReference>
<dbReference type="Gene3D" id="3.20.20.300">
    <property type="entry name" value="Glycoside hydrolase, family 3, N-terminal domain"/>
    <property type="match status" value="1"/>
</dbReference>
<dbReference type="Pfam" id="PF00933">
    <property type="entry name" value="Glyco_hydro_3"/>
    <property type="match status" value="1"/>
</dbReference>
<evidence type="ECO:0000313" key="6">
    <source>
        <dbReference type="EMBL" id="MBO8456687.1"/>
    </source>
</evidence>
<dbReference type="Gene3D" id="2.60.40.10">
    <property type="entry name" value="Immunoglobulins"/>
    <property type="match status" value="1"/>
</dbReference>
<dbReference type="PANTHER" id="PTHR42715">
    <property type="entry name" value="BETA-GLUCOSIDASE"/>
    <property type="match status" value="1"/>
</dbReference>
<comment type="caution">
    <text evidence="6">The sequence shown here is derived from an EMBL/GenBank/DDBJ whole genome shotgun (WGS) entry which is preliminary data.</text>
</comment>
<dbReference type="SUPFAM" id="SSF52279">
    <property type="entry name" value="Beta-D-glucan exohydrolase, C-terminal domain"/>
    <property type="match status" value="1"/>
</dbReference>
<evidence type="ECO:0000256" key="1">
    <source>
        <dbReference type="ARBA" id="ARBA00005336"/>
    </source>
</evidence>
<gene>
    <name evidence="6" type="ORF">IAA81_00475</name>
</gene>
<reference evidence="6" key="1">
    <citation type="submission" date="2020-10" db="EMBL/GenBank/DDBJ databases">
        <authorList>
            <person name="Gilroy R."/>
        </authorList>
    </citation>
    <scope>NUCLEOTIDE SEQUENCE</scope>
    <source>
        <strain evidence="6">10532</strain>
    </source>
</reference>
<keyword evidence="3" id="KW-0119">Carbohydrate metabolism</keyword>
<protein>
    <submittedName>
        <fullName evidence="6">Glycoside hydrolase family 3 protein</fullName>
    </submittedName>
</protein>
<name>A0A9D9HMR1_9SPIR</name>
<dbReference type="PANTHER" id="PTHR42715:SF10">
    <property type="entry name" value="BETA-GLUCOSIDASE"/>
    <property type="match status" value="1"/>
</dbReference>
<evidence type="ECO:0000313" key="7">
    <source>
        <dbReference type="Proteomes" id="UP000823638"/>
    </source>
</evidence>
<accession>A0A9D9HMR1</accession>
<keyword evidence="4" id="KW-0326">Glycosidase</keyword>
<evidence type="ECO:0000256" key="3">
    <source>
        <dbReference type="ARBA" id="ARBA00023277"/>
    </source>
</evidence>
<dbReference type="Pfam" id="PF14310">
    <property type="entry name" value="Fn3-like"/>
    <property type="match status" value="1"/>
</dbReference>
<dbReference type="AlphaFoldDB" id="A0A9D9HMR1"/>
<dbReference type="InterPro" id="IPR019800">
    <property type="entry name" value="Glyco_hydro_3_AS"/>
</dbReference>
<dbReference type="Gene3D" id="3.40.50.1700">
    <property type="entry name" value="Glycoside hydrolase family 3 C-terminal domain"/>
    <property type="match status" value="1"/>
</dbReference>
<feature type="domain" description="Fibronectin type III-like" evidence="5">
    <location>
        <begin position="308"/>
        <end position="384"/>
    </location>
</feature>
<dbReference type="InterPro" id="IPR036881">
    <property type="entry name" value="Glyco_hydro_3_C_sf"/>
</dbReference>
<dbReference type="SUPFAM" id="SSF51445">
    <property type="entry name" value="(Trans)glycosidases"/>
    <property type="match status" value="1"/>
</dbReference>
<dbReference type="InterPro" id="IPR026891">
    <property type="entry name" value="Fn3-like"/>
</dbReference>
<evidence type="ECO:0000256" key="4">
    <source>
        <dbReference type="RuleBase" id="RU361161"/>
    </source>
</evidence>
<proteinExistence type="inferred from homology"/>
<sequence>MILDWKEYEATAVKAVEEGIVLLENRNGALPLKENTPVAVYGRIQLHYYKSGTGSGGMVNVSKVTDITLGLLESGKVKVNQELLEVYKKWEEENPFDSGTGWGTEPFSQKEMPVSRELAEKTARVSPVAIVVIGRSAGEDKDNQNIPGAYLLSRGELDLLNTVRKYHKTLIVLLNTGGIMDMKWVKEINPDSLLYVWQGGMIGGTAVANVLTGKAVPSGKLADTIAWDISDYPSTGNFGAHDRNFYREDIYVGYRYFETFSREKVLYPFGFGLSYTVFDFECISFEAGEAEISIKVLVKNTGLYPGKETVQIYVEKPQGNIGNPALELVDFEKTSTLLPSGEEVLSFSIPVYRITSYDDRPESPQSFSYVLLQGDYVFRAGNSIRNLKPCGKFSVSGTKVLKSCKQLLAPEIPFTRLKPEIIKDRENLNRDSGNRFYPAEETVPLMQEPETQRRLKNIPEEIPQNINDRENLLKLTDVKDKLLEGINAGKSYGELIKDPEIKKFISQFSDYDLSCIIRGEGMGSPKVTPGTAAAFGGVSKELKALGIPCGCCSDGPSGLRLDSGAKAFSLPSGTLLACTFNKNLVKELFAFTGLEMRANRVDLILGPGMNIHRNPLNGRNFEYFSEDPFLTGQMAKSEILGLKSSGAMGTLKHFCCNNQEFRRNDADSSLSERALREIYLKGFEIAVREGGAKAIMTTYGPVNGRWTASSYDLNTEILRNEWGFTGFVMTDWWAMVNDYHGEGSRTNFAAMTRAQNDVYMVCRDGATNAPQDNPEGPPQDNTLASLGTEKLTRGELQRAALNITAFLADTEAFRRFTGTQEEVKIINRPKEDEGMDLSNIQYLSVKEKISVNLENYDSSAGKDIFLAFEMEKPGIYNLEITGASIGDETAQTSLSVFSQGIPAGTFTWQGTKGEWSKITKKAFTDSRYVILRLYFPQSGLKLKQLDLCLLNCMDKIENTGDCILLR</sequence>
<keyword evidence="2 4" id="KW-0378">Hydrolase</keyword>
<evidence type="ECO:0000256" key="2">
    <source>
        <dbReference type="ARBA" id="ARBA00022801"/>
    </source>
</evidence>
<dbReference type="PRINTS" id="PR00133">
    <property type="entry name" value="GLHYDRLASE3"/>
</dbReference>
<dbReference type="EMBL" id="JADIMM010000010">
    <property type="protein sequence ID" value="MBO8456687.1"/>
    <property type="molecule type" value="Genomic_DNA"/>
</dbReference>
<reference evidence="6" key="2">
    <citation type="journal article" date="2021" name="PeerJ">
        <title>Extensive microbial diversity within the chicken gut microbiome revealed by metagenomics and culture.</title>
        <authorList>
            <person name="Gilroy R."/>
            <person name="Ravi A."/>
            <person name="Getino M."/>
            <person name="Pursley I."/>
            <person name="Horton D.L."/>
            <person name="Alikhan N.F."/>
            <person name="Baker D."/>
            <person name="Gharbi K."/>
            <person name="Hall N."/>
            <person name="Watson M."/>
            <person name="Adriaenssens E.M."/>
            <person name="Foster-Nyarko E."/>
            <person name="Jarju S."/>
            <person name="Secka A."/>
            <person name="Antonio M."/>
            <person name="Oren A."/>
            <person name="Chaudhuri R.R."/>
            <person name="La Ragione R."/>
            <person name="Hildebrand F."/>
            <person name="Pallen M.J."/>
        </authorList>
    </citation>
    <scope>NUCLEOTIDE SEQUENCE</scope>
    <source>
        <strain evidence="6">10532</strain>
    </source>
</reference>
<dbReference type="InterPro" id="IPR001764">
    <property type="entry name" value="Glyco_hydro_3_N"/>
</dbReference>
<organism evidence="6 7">
    <name type="scientific">Candidatus Gallitreponema excrementavium</name>
    <dbReference type="NCBI Taxonomy" id="2840840"/>
    <lineage>
        <taxon>Bacteria</taxon>
        <taxon>Pseudomonadati</taxon>
        <taxon>Spirochaetota</taxon>
        <taxon>Spirochaetia</taxon>
        <taxon>Spirochaetales</taxon>
        <taxon>Candidatus Gallitreponema</taxon>
    </lineage>
</organism>
<dbReference type="InterPro" id="IPR036962">
    <property type="entry name" value="Glyco_hydro_3_N_sf"/>
</dbReference>
<dbReference type="GO" id="GO:0004553">
    <property type="term" value="F:hydrolase activity, hydrolyzing O-glycosyl compounds"/>
    <property type="evidence" value="ECO:0007669"/>
    <property type="project" value="InterPro"/>
</dbReference>
<dbReference type="GO" id="GO:0005975">
    <property type="term" value="P:carbohydrate metabolic process"/>
    <property type="evidence" value="ECO:0007669"/>
    <property type="project" value="InterPro"/>
</dbReference>
<dbReference type="InterPro" id="IPR017853">
    <property type="entry name" value="GH"/>
</dbReference>
<evidence type="ECO:0000259" key="5">
    <source>
        <dbReference type="SMART" id="SM01217"/>
    </source>
</evidence>
<dbReference type="PROSITE" id="PS00775">
    <property type="entry name" value="GLYCOSYL_HYDROL_F3"/>
    <property type="match status" value="1"/>
</dbReference>
<comment type="similarity">
    <text evidence="1 4">Belongs to the glycosyl hydrolase 3 family.</text>
</comment>
<dbReference type="Pfam" id="PF01915">
    <property type="entry name" value="Glyco_hydro_3_C"/>
    <property type="match status" value="1"/>
</dbReference>
<dbReference type="InterPro" id="IPR050288">
    <property type="entry name" value="Cellulose_deg_GH3"/>
</dbReference>